<organism evidence="2 3">
    <name type="scientific">Candidatus Cohnella colombiensis</name>
    <dbReference type="NCBI Taxonomy" id="3121368"/>
    <lineage>
        <taxon>Bacteria</taxon>
        <taxon>Bacillati</taxon>
        <taxon>Bacillota</taxon>
        <taxon>Bacilli</taxon>
        <taxon>Bacillales</taxon>
        <taxon>Paenibacillaceae</taxon>
        <taxon>Cohnella</taxon>
    </lineage>
</organism>
<evidence type="ECO:0000259" key="1">
    <source>
        <dbReference type="PROSITE" id="PS50883"/>
    </source>
</evidence>
<dbReference type="Gene3D" id="3.20.20.450">
    <property type="entry name" value="EAL domain"/>
    <property type="match status" value="1"/>
</dbReference>
<accession>A0AA95F1G6</accession>
<dbReference type="InterPro" id="IPR001633">
    <property type="entry name" value="EAL_dom"/>
</dbReference>
<proteinExistence type="predicted"/>
<dbReference type="Proteomes" id="UP001178662">
    <property type="component" value="Chromosome"/>
</dbReference>
<protein>
    <submittedName>
        <fullName evidence="2">EAL domain-containing protein</fullName>
    </submittedName>
</protein>
<dbReference type="PANTHER" id="PTHR33121:SF70">
    <property type="entry name" value="SIGNALING PROTEIN YKOW"/>
    <property type="match status" value="1"/>
</dbReference>
<gene>
    <name evidence="2" type="ORF">P0Y55_03420</name>
</gene>
<dbReference type="Pfam" id="PF00563">
    <property type="entry name" value="EAL"/>
    <property type="match status" value="1"/>
</dbReference>
<reference evidence="2" key="1">
    <citation type="submission" date="2023-03" db="EMBL/GenBank/DDBJ databases">
        <title>Andean soil-derived lignocellulolytic bacterial consortium as a source of novel taxa and putative plastic-active enzymes.</title>
        <authorList>
            <person name="Diaz-Garcia L."/>
            <person name="Chuvochina M."/>
            <person name="Feuerriegel G."/>
            <person name="Bunk B."/>
            <person name="Sproer C."/>
            <person name="Streit W.R."/>
            <person name="Rodriguez L.M."/>
            <person name="Overmann J."/>
            <person name="Jimenez D.J."/>
        </authorList>
    </citation>
    <scope>NUCLEOTIDE SEQUENCE</scope>
    <source>
        <strain evidence="2">MAG 2441</strain>
    </source>
</reference>
<dbReference type="SUPFAM" id="SSF141868">
    <property type="entry name" value="EAL domain-like"/>
    <property type="match status" value="1"/>
</dbReference>
<dbReference type="PROSITE" id="PS50883">
    <property type="entry name" value="EAL"/>
    <property type="match status" value="1"/>
</dbReference>
<dbReference type="InterPro" id="IPR050706">
    <property type="entry name" value="Cyclic-di-GMP_PDE-like"/>
</dbReference>
<dbReference type="AlphaFoldDB" id="A0AA95F1G6"/>
<dbReference type="SMART" id="SM00052">
    <property type="entry name" value="EAL"/>
    <property type="match status" value="1"/>
</dbReference>
<dbReference type="PANTHER" id="PTHR33121">
    <property type="entry name" value="CYCLIC DI-GMP PHOSPHODIESTERASE PDEF"/>
    <property type="match status" value="1"/>
</dbReference>
<keyword evidence="3" id="KW-1185">Reference proteome</keyword>
<evidence type="ECO:0000313" key="2">
    <source>
        <dbReference type="EMBL" id="WEK55143.1"/>
    </source>
</evidence>
<dbReference type="CDD" id="cd01948">
    <property type="entry name" value="EAL"/>
    <property type="match status" value="1"/>
</dbReference>
<sequence>MSSIIRNMTSPISDFGTVEFATELAELHPLLLESIYEKKQGNDVDNEALRNRPLSLQYENQQQLLRLIVKLQQRLHDDEAKQIRCRFSIVDSRNEMGMGEISRNSDSVDIADVVDSNQTWLPLHELFAEVEGRSVSEYILHNLFTTHLQPIVQPEGMIMGYEFLLRPLPELKPFRPAQLFQSARQIRQHSFLDRAARQLAIRLGSIHLEKGTKRFINFLPSSFHHADLSVEETLDLIRNSGTDPQDYVFEVIETERLDDPALHKVFEAYRKQGAQMALDDVGSGFATLNIVDQLQPDYVKMDRQWVSNCDIDSDKQKYIDDLLERVTRIHGTVLAEGIEREEEWQYLKKAGIPLFQGYLFGRAAPLPVANTGFAGSAASN</sequence>
<dbReference type="InterPro" id="IPR035919">
    <property type="entry name" value="EAL_sf"/>
</dbReference>
<name>A0AA95F1G6_9BACL</name>
<feature type="domain" description="EAL" evidence="1">
    <location>
        <begin position="128"/>
        <end position="377"/>
    </location>
</feature>
<evidence type="ECO:0000313" key="3">
    <source>
        <dbReference type="Proteomes" id="UP001178662"/>
    </source>
</evidence>
<dbReference type="GO" id="GO:0071111">
    <property type="term" value="F:cyclic-guanylate-specific phosphodiesterase activity"/>
    <property type="evidence" value="ECO:0007669"/>
    <property type="project" value="InterPro"/>
</dbReference>
<dbReference type="EMBL" id="CP119317">
    <property type="protein sequence ID" value="WEK55143.1"/>
    <property type="molecule type" value="Genomic_DNA"/>
</dbReference>